<feature type="signal peptide" evidence="1">
    <location>
        <begin position="1"/>
        <end position="24"/>
    </location>
</feature>
<gene>
    <name evidence="2" type="ORF">RMAR00112_LOCUS32389</name>
</gene>
<dbReference type="SUPFAM" id="SSF81901">
    <property type="entry name" value="HCP-like"/>
    <property type="match status" value="1"/>
</dbReference>
<dbReference type="EMBL" id="HBHW01042002">
    <property type="protein sequence ID" value="CAE0064317.1"/>
    <property type="molecule type" value="Transcribed_RNA"/>
</dbReference>
<sequence length="277" mass="31359">MPGAWRYRFVALTAYSVLLLLVLAEESDLDNVVTRITAETPSSAGYDAEQAERLRLLLVEVKYSWETLPVESQARFAKYVYANVDALSKSFPEVFDEDNKIRFGYSIDGPGEEYLELEELIAKTNVELTNKDLEEAYMENHFARVDVDEEMEQKFEDAKDALIYGRRDEAVKLFRESAEEGHDGALTTLALMHLSGYHKQIRQDISKGAQLLRQAMSLGNPDAHAMAAMLHSSGFAEELFPMDKTKEMIYLDVAASKWKFESAIYRAPSGRPTLALH</sequence>
<protein>
    <submittedName>
        <fullName evidence="2">Uncharacterized protein</fullName>
    </submittedName>
</protein>
<accession>A0A7S3A7R5</accession>
<evidence type="ECO:0000256" key="1">
    <source>
        <dbReference type="SAM" id="SignalP"/>
    </source>
</evidence>
<keyword evidence="1" id="KW-0732">Signal</keyword>
<dbReference type="InterPro" id="IPR011990">
    <property type="entry name" value="TPR-like_helical_dom_sf"/>
</dbReference>
<name>A0A7S3A7R5_9RHOD</name>
<proteinExistence type="predicted"/>
<dbReference type="PANTHER" id="PTHR11102">
    <property type="entry name" value="SEL-1-LIKE PROTEIN"/>
    <property type="match status" value="1"/>
</dbReference>
<dbReference type="PANTHER" id="PTHR11102:SF160">
    <property type="entry name" value="ERAD-ASSOCIATED E3 UBIQUITIN-PROTEIN LIGASE COMPONENT HRD3"/>
    <property type="match status" value="1"/>
</dbReference>
<reference evidence="2" key="1">
    <citation type="submission" date="2021-01" db="EMBL/GenBank/DDBJ databases">
        <authorList>
            <person name="Corre E."/>
            <person name="Pelletier E."/>
            <person name="Niang G."/>
            <person name="Scheremetjew M."/>
            <person name="Finn R."/>
            <person name="Kale V."/>
            <person name="Holt S."/>
            <person name="Cochrane G."/>
            <person name="Meng A."/>
            <person name="Brown T."/>
            <person name="Cohen L."/>
        </authorList>
    </citation>
    <scope>NUCLEOTIDE SEQUENCE</scope>
    <source>
        <strain evidence="2">CCMP 769</strain>
    </source>
</reference>
<dbReference type="Gene3D" id="1.25.40.10">
    <property type="entry name" value="Tetratricopeptide repeat domain"/>
    <property type="match status" value="1"/>
</dbReference>
<organism evidence="2">
    <name type="scientific">Rhodosorus marinus</name>
    <dbReference type="NCBI Taxonomy" id="101924"/>
    <lineage>
        <taxon>Eukaryota</taxon>
        <taxon>Rhodophyta</taxon>
        <taxon>Stylonematophyceae</taxon>
        <taxon>Stylonematales</taxon>
        <taxon>Stylonemataceae</taxon>
        <taxon>Rhodosorus</taxon>
    </lineage>
</organism>
<dbReference type="InterPro" id="IPR050767">
    <property type="entry name" value="Sel1_AlgK"/>
</dbReference>
<feature type="chain" id="PRO_5030775068" evidence="1">
    <location>
        <begin position="25"/>
        <end position="277"/>
    </location>
</feature>
<dbReference type="AlphaFoldDB" id="A0A7S3A7R5"/>
<evidence type="ECO:0000313" key="2">
    <source>
        <dbReference type="EMBL" id="CAE0064317.1"/>
    </source>
</evidence>